<dbReference type="InterPro" id="IPR013083">
    <property type="entry name" value="Znf_RING/FYVE/PHD"/>
</dbReference>
<dbReference type="PANTHER" id="PTHR16047">
    <property type="entry name" value="RFWD3 PROTEIN"/>
    <property type="match status" value="1"/>
</dbReference>
<keyword evidence="4" id="KW-0175">Coiled coil</keyword>
<comment type="caution">
    <text evidence="6">The sequence shown here is derived from an EMBL/GenBank/DDBJ whole genome shotgun (WGS) entry which is preliminary data.</text>
</comment>
<dbReference type="GO" id="GO:0036297">
    <property type="term" value="P:interstrand cross-link repair"/>
    <property type="evidence" value="ECO:0007669"/>
    <property type="project" value="InterPro"/>
</dbReference>
<dbReference type="GO" id="GO:0004842">
    <property type="term" value="F:ubiquitin-protein transferase activity"/>
    <property type="evidence" value="ECO:0007669"/>
    <property type="project" value="InterPro"/>
</dbReference>
<dbReference type="AlphaFoldDB" id="A0A9P9YU08"/>
<reference evidence="6" key="1">
    <citation type="journal article" date="2023" name="Genome Biol. Evol.">
        <title>Long-read-based Genome Assembly of Drosophila gunungcola Reveals Fewer Chemosensory Genes in Flower-breeding Species.</title>
        <authorList>
            <person name="Negi A."/>
            <person name="Liao B.Y."/>
            <person name="Yeh S.D."/>
        </authorList>
    </citation>
    <scope>NUCLEOTIDE SEQUENCE</scope>
    <source>
        <strain evidence="6">Sukarami</strain>
    </source>
</reference>
<feature type="domain" description="RING-type" evidence="5">
    <location>
        <begin position="147"/>
        <end position="190"/>
    </location>
</feature>
<dbReference type="PANTHER" id="PTHR16047:SF7">
    <property type="entry name" value="E3 UBIQUITIN-PROTEIN LIGASE RFWD3"/>
    <property type="match status" value="1"/>
</dbReference>
<gene>
    <name evidence="6" type="ORF">M5D96_003991</name>
</gene>
<protein>
    <recommendedName>
        <fullName evidence="5">RING-type domain-containing protein</fullName>
    </recommendedName>
</protein>
<dbReference type="EMBL" id="JAMKOV010000002">
    <property type="protein sequence ID" value="KAI8042674.1"/>
    <property type="molecule type" value="Genomic_DNA"/>
</dbReference>
<evidence type="ECO:0000256" key="3">
    <source>
        <dbReference type="PROSITE-ProRule" id="PRU00175"/>
    </source>
</evidence>
<keyword evidence="7" id="KW-1185">Reference proteome</keyword>
<evidence type="ECO:0000259" key="5">
    <source>
        <dbReference type="PROSITE" id="PS50089"/>
    </source>
</evidence>
<dbReference type="InterPro" id="IPR037381">
    <property type="entry name" value="RFWD3"/>
</dbReference>
<evidence type="ECO:0000313" key="7">
    <source>
        <dbReference type="Proteomes" id="UP001059596"/>
    </source>
</evidence>
<keyword evidence="2" id="KW-0862">Zinc</keyword>
<evidence type="ECO:0000313" key="6">
    <source>
        <dbReference type="EMBL" id="KAI8042674.1"/>
    </source>
</evidence>
<dbReference type="GO" id="GO:0008270">
    <property type="term" value="F:zinc ion binding"/>
    <property type="evidence" value="ECO:0007669"/>
    <property type="project" value="UniProtKB-KW"/>
</dbReference>
<proteinExistence type="predicted"/>
<dbReference type="Pfam" id="PF13639">
    <property type="entry name" value="zf-RING_2"/>
    <property type="match status" value="1"/>
</dbReference>
<name>A0A9P9YU08_9MUSC</name>
<accession>A0A9P9YU08</accession>
<sequence>MDHTDLQMHVLSVDSQNQKLTQELDQLRELLRDGNQDNQELQKALEKVTYDFQFANSQKEQLTIERDGMILQLEEKDSQLNGIVAKLKEQIRSMQVIISESQLQISQKEQMRLELLKNLEAQEQMHLQQMEAQKQSLEENNLDSITCSICLVAWDASGDHRVVSLRCGHLFGDSCIRAYLMRSTDCPICRQTAYAQDLRYIFGRHIMPNPTQCSQY</sequence>
<organism evidence="6 7">
    <name type="scientific">Drosophila gunungcola</name>
    <name type="common">fruit fly</name>
    <dbReference type="NCBI Taxonomy" id="103775"/>
    <lineage>
        <taxon>Eukaryota</taxon>
        <taxon>Metazoa</taxon>
        <taxon>Ecdysozoa</taxon>
        <taxon>Arthropoda</taxon>
        <taxon>Hexapoda</taxon>
        <taxon>Insecta</taxon>
        <taxon>Pterygota</taxon>
        <taxon>Neoptera</taxon>
        <taxon>Endopterygota</taxon>
        <taxon>Diptera</taxon>
        <taxon>Brachycera</taxon>
        <taxon>Muscomorpha</taxon>
        <taxon>Ephydroidea</taxon>
        <taxon>Drosophilidae</taxon>
        <taxon>Drosophila</taxon>
        <taxon>Sophophora</taxon>
    </lineage>
</organism>
<dbReference type="SMART" id="SM00184">
    <property type="entry name" value="RING"/>
    <property type="match status" value="1"/>
</dbReference>
<dbReference type="GO" id="GO:0016567">
    <property type="term" value="P:protein ubiquitination"/>
    <property type="evidence" value="ECO:0007669"/>
    <property type="project" value="InterPro"/>
</dbReference>
<dbReference type="PROSITE" id="PS50089">
    <property type="entry name" value="ZF_RING_2"/>
    <property type="match status" value="1"/>
</dbReference>
<dbReference type="Gene3D" id="3.30.40.10">
    <property type="entry name" value="Zinc/RING finger domain, C3HC4 (zinc finger)"/>
    <property type="match status" value="1"/>
</dbReference>
<evidence type="ECO:0000256" key="4">
    <source>
        <dbReference type="SAM" id="Coils"/>
    </source>
</evidence>
<dbReference type="GO" id="GO:0005634">
    <property type="term" value="C:nucleus"/>
    <property type="evidence" value="ECO:0007669"/>
    <property type="project" value="InterPro"/>
</dbReference>
<evidence type="ECO:0000256" key="1">
    <source>
        <dbReference type="ARBA" id="ARBA00022771"/>
    </source>
</evidence>
<dbReference type="SUPFAM" id="SSF57850">
    <property type="entry name" value="RING/U-box"/>
    <property type="match status" value="1"/>
</dbReference>
<dbReference type="Proteomes" id="UP001059596">
    <property type="component" value="Unassembled WGS sequence"/>
</dbReference>
<feature type="coiled-coil region" evidence="4">
    <location>
        <begin position="10"/>
        <end position="47"/>
    </location>
</feature>
<evidence type="ECO:0000256" key="2">
    <source>
        <dbReference type="ARBA" id="ARBA00022833"/>
    </source>
</evidence>
<keyword evidence="1 3" id="KW-0479">Metal-binding</keyword>
<dbReference type="InterPro" id="IPR001841">
    <property type="entry name" value="Znf_RING"/>
</dbReference>
<feature type="coiled-coil region" evidence="4">
    <location>
        <begin position="105"/>
        <end position="140"/>
    </location>
</feature>
<keyword evidence="1 3" id="KW-0863">Zinc-finger</keyword>